<dbReference type="VEuPathDB" id="FungiDB:VP01_1648g2"/>
<keyword evidence="2" id="KW-1185">Reference proteome</keyword>
<evidence type="ECO:0000313" key="1">
    <source>
        <dbReference type="EMBL" id="KNZ59896.1"/>
    </source>
</evidence>
<dbReference type="Proteomes" id="UP000037035">
    <property type="component" value="Unassembled WGS sequence"/>
</dbReference>
<proteinExistence type="predicted"/>
<dbReference type="AlphaFoldDB" id="A0A0L6VGJ8"/>
<reference evidence="1 2" key="1">
    <citation type="submission" date="2015-08" db="EMBL/GenBank/DDBJ databases">
        <title>Next Generation Sequencing and Analysis of the Genome of Puccinia sorghi L Schw, the Causal Agent of Maize Common Rust.</title>
        <authorList>
            <person name="Rochi L."/>
            <person name="Burguener G."/>
            <person name="Darino M."/>
            <person name="Turjanski A."/>
            <person name="Kreff E."/>
            <person name="Dieguez M.J."/>
            <person name="Sacco F."/>
        </authorList>
    </citation>
    <scope>NUCLEOTIDE SEQUENCE [LARGE SCALE GENOMIC DNA]</scope>
    <source>
        <strain evidence="1 2">RO10H11247</strain>
    </source>
</reference>
<evidence type="ECO:0000313" key="2">
    <source>
        <dbReference type="Proteomes" id="UP000037035"/>
    </source>
</evidence>
<name>A0A0L6VGJ8_9BASI</name>
<sequence length="275" mass="30980">MSENHPPVLIMMAVMISKFTADYFSTDGIYEGYPFCSHFSSKYTFLSLPIFFFSPVSIHHGLTALLAGSFSGFDVLAHSFYVVFVAFSFLRSCSDNILQSFNHASILDTSQKTNIPSTIILVISGILTIKVSPLPTVPQLHSYSTKQKGRLILVAFFSCFWDSNSSHIQTLGKSFGRDHFDGENAMRESTTYLSFFYKLSRSGWLTCTPFTAPIVITLFEQNEQACYLPLSYHRVIPHLDLVIQKSKHYLACVIVPNFMNKMPTIQKEAWIVGMG</sequence>
<gene>
    <name evidence="1" type="ORF">VP01_1648g2</name>
</gene>
<protein>
    <submittedName>
        <fullName evidence="1">Uncharacterized protein</fullName>
    </submittedName>
</protein>
<organism evidence="1 2">
    <name type="scientific">Puccinia sorghi</name>
    <dbReference type="NCBI Taxonomy" id="27349"/>
    <lineage>
        <taxon>Eukaryota</taxon>
        <taxon>Fungi</taxon>
        <taxon>Dikarya</taxon>
        <taxon>Basidiomycota</taxon>
        <taxon>Pucciniomycotina</taxon>
        <taxon>Pucciniomycetes</taxon>
        <taxon>Pucciniales</taxon>
        <taxon>Pucciniaceae</taxon>
        <taxon>Puccinia</taxon>
    </lineage>
</organism>
<accession>A0A0L6VGJ8</accession>
<dbReference type="EMBL" id="LAVV01006446">
    <property type="protein sequence ID" value="KNZ59896.1"/>
    <property type="molecule type" value="Genomic_DNA"/>
</dbReference>
<comment type="caution">
    <text evidence="1">The sequence shown here is derived from an EMBL/GenBank/DDBJ whole genome shotgun (WGS) entry which is preliminary data.</text>
</comment>